<reference evidence="1 2" key="1">
    <citation type="submission" date="2018-06" db="EMBL/GenBank/DDBJ databases">
        <title>Genome Sequence of the Brown Rot Fungal Pathogen Monilinia fructigena.</title>
        <authorList>
            <person name="Landi L."/>
            <person name="De Miccolis Angelini R.M."/>
            <person name="Pollastro S."/>
            <person name="Abate D."/>
            <person name="Faretra F."/>
            <person name="Romanazzi G."/>
        </authorList>
    </citation>
    <scope>NUCLEOTIDE SEQUENCE [LARGE SCALE GENOMIC DNA]</scope>
    <source>
        <strain evidence="1 2">Mfrg269</strain>
    </source>
</reference>
<protein>
    <submittedName>
        <fullName evidence="1">Uncharacterized protein</fullName>
    </submittedName>
</protein>
<comment type="caution">
    <text evidence="1">The sequence shown here is derived from an EMBL/GenBank/DDBJ whole genome shotgun (WGS) entry which is preliminary data.</text>
</comment>
<dbReference type="EMBL" id="QKRW01000018">
    <property type="protein sequence ID" value="RAL63614.1"/>
    <property type="molecule type" value="Genomic_DNA"/>
</dbReference>
<proteinExistence type="predicted"/>
<accession>A0A395IUT9</accession>
<dbReference type="OrthoDB" id="4456803at2759"/>
<evidence type="ECO:0000313" key="2">
    <source>
        <dbReference type="Proteomes" id="UP000249056"/>
    </source>
</evidence>
<dbReference type="AlphaFoldDB" id="A0A395IUT9"/>
<keyword evidence="2" id="KW-1185">Reference proteome</keyword>
<evidence type="ECO:0000313" key="1">
    <source>
        <dbReference type="EMBL" id="RAL63614.1"/>
    </source>
</evidence>
<dbReference type="Proteomes" id="UP000249056">
    <property type="component" value="Unassembled WGS sequence"/>
</dbReference>
<name>A0A395IUT9_9HELO</name>
<organism evidence="1 2">
    <name type="scientific">Monilinia fructigena</name>
    <dbReference type="NCBI Taxonomy" id="38457"/>
    <lineage>
        <taxon>Eukaryota</taxon>
        <taxon>Fungi</taxon>
        <taxon>Dikarya</taxon>
        <taxon>Ascomycota</taxon>
        <taxon>Pezizomycotina</taxon>
        <taxon>Leotiomycetes</taxon>
        <taxon>Helotiales</taxon>
        <taxon>Sclerotiniaceae</taxon>
        <taxon>Monilinia</taxon>
    </lineage>
</organism>
<sequence>MAENILTFCTAEVSPEVISQFIRLSQRTEESSKIWSIVRSPTETPSANAHAPLSPLSKLASSMPLMLPLPRLSALNRRLTLTISAENTFAVLDSRSIEDQTVVLWTYLEKNAGRNSRARGMG</sequence>
<gene>
    <name evidence="1" type="ORF">DID88_003658</name>
</gene>